<evidence type="ECO:0000313" key="2">
    <source>
        <dbReference type="Proteomes" id="UP000001422"/>
    </source>
</evidence>
<dbReference type="HOGENOM" id="CLU_188498_0_0_3"/>
<dbReference type="eggNOG" id="ENOG502ZJMA">
    <property type="taxonomic scope" value="Bacteria"/>
</dbReference>
<keyword evidence="2" id="KW-1185">Reference proteome</keyword>
<protein>
    <submittedName>
        <fullName evidence="1">Uncharacterized protein</fullName>
    </submittedName>
</protein>
<proteinExistence type="predicted"/>
<dbReference type="RefSeq" id="WP_011127577.1">
    <property type="nucleotide sequence ID" value="NC_005070.1"/>
</dbReference>
<organism evidence="1 2">
    <name type="scientific">Parasynechococcus marenigrum (strain WH8102)</name>
    <dbReference type="NCBI Taxonomy" id="84588"/>
    <lineage>
        <taxon>Bacteria</taxon>
        <taxon>Bacillati</taxon>
        <taxon>Cyanobacteriota</taxon>
        <taxon>Cyanophyceae</taxon>
        <taxon>Synechococcales</taxon>
        <taxon>Prochlorococcaceae</taxon>
        <taxon>Parasynechococcus</taxon>
        <taxon>Parasynechococcus marenigrum</taxon>
    </lineage>
</organism>
<dbReference type="KEGG" id="syw:SYNW0710"/>
<sequence length="79" mass="8640">MSNVAAAAVVQGCRLLEPSDVMEIQQGDQVNLYSDAGTFQVIGVDGEHDRCWVRRWPMEPKLGSPVFEVSLHQISAVGL</sequence>
<name>Q7U8B1_PARMW</name>
<dbReference type="STRING" id="84588.SYNW0710"/>
<dbReference type="EMBL" id="BX569690">
    <property type="protein sequence ID" value="CAE07225.1"/>
    <property type="molecule type" value="Genomic_DNA"/>
</dbReference>
<evidence type="ECO:0000313" key="1">
    <source>
        <dbReference type="EMBL" id="CAE07225.1"/>
    </source>
</evidence>
<gene>
    <name evidence="1" type="ordered locus">SYNW0710</name>
</gene>
<accession>Q7U8B1</accession>
<dbReference type="AlphaFoldDB" id="Q7U8B1"/>
<reference evidence="1 2" key="1">
    <citation type="journal article" date="2003" name="Nature">
        <title>The genome of a motile marine Synechococcus.</title>
        <authorList>
            <person name="Palenik B."/>
            <person name="Brahamsha B."/>
            <person name="Larimer F."/>
            <person name="Land M."/>
            <person name="Hauser L."/>
            <person name="Chain P."/>
            <person name="Lamerdin J."/>
            <person name="Regala W."/>
            <person name="Allen E.A."/>
            <person name="McCarren J."/>
            <person name="Paulsen I."/>
            <person name="Dufresne A."/>
            <person name="Partensky F."/>
            <person name="Webb E."/>
            <person name="Waterbury J."/>
        </authorList>
    </citation>
    <scope>NUCLEOTIDE SEQUENCE [LARGE SCALE GENOMIC DNA]</scope>
    <source>
        <strain evidence="1 2">WH8102</strain>
    </source>
</reference>
<dbReference type="Proteomes" id="UP000001422">
    <property type="component" value="Chromosome"/>
</dbReference>